<evidence type="ECO:0000256" key="2">
    <source>
        <dbReference type="ARBA" id="ARBA00023125"/>
    </source>
</evidence>
<accession>B8JEP9</accession>
<dbReference type="SMART" id="SM00342">
    <property type="entry name" value="HTH_ARAC"/>
    <property type="match status" value="1"/>
</dbReference>
<keyword evidence="6" id="KW-1185">Reference proteome</keyword>
<evidence type="ECO:0000256" key="1">
    <source>
        <dbReference type="ARBA" id="ARBA00023015"/>
    </source>
</evidence>
<dbReference type="KEGG" id="acp:A2cp1_2858"/>
<dbReference type="SUPFAM" id="SSF46689">
    <property type="entry name" value="Homeodomain-like"/>
    <property type="match status" value="2"/>
</dbReference>
<evidence type="ECO:0000259" key="4">
    <source>
        <dbReference type="PROSITE" id="PS01124"/>
    </source>
</evidence>
<dbReference type="Pfam" id="PF02311">
    <property type="entry name" value="AraC_binding"/>
    <property type="match status" value="1"/>
</dbReference>
<dbReference type="InterPro" id="IPR050204">
    <property type="entry name" value="AraC_XylS_family_regulators"/>
</dbReference>
<dbReference type="InterPro" id="IPR011051">
    <property type="entry name" value="RmlC_Cupin_sf"/>
</dbReference>
<dbReference type="InterPro" id="IPR009057">
    <property type="entry name" value="Homeodomain-like_sf"/>
</dbReference>
<dbReference type="Gene3D" id="1.10.10.60">
    <property type="entry name" value="Homeodomain-like"/>
    <property type="match status" value="1"/>
</dbReference>
<keyword evidence="3" id="KW-0804">Transcription</keyword>
<evidence type="ECO:0000256" key="3">
    <source>
        <dbReference type="ARBA" id="ARBA00023163"/>
    </source>
</evidence>
<dbReference type="SUPFAM" id="SSF51182">
    <property type="entry name" value="RmlC-like cupins"/>
    <property type="match status" value="1"/>
</dbReference>
<dbReference type="Gene3D" id="2.60.120.10">
    <property type="entry name" value="Jelly Rolls"/>
    <property type="match status" value="1"/>
</dbReference>
<protein>
    <submittedName>
        <fullName evidence="5">Transcriptional regulator, AraC family</fullName>
    </submittedName>
</protein>
<gene>
    <name evidence="5" type="ordered locus">A2cp1_2858</name>
</gene>
<evidence type="ECO:0000313" key="5">
    <source>
        <dbReference type="EMBL" id="ACL66195.1"/>
    </source>
</evidence>
<dbReference type="AlphaFoldDB" id="B8JEP9"/>
<dbReference type="InterPro" id="IPR018060">
    <property type="entry name" value="HTH_AraC"/>
</dbReference>
<dbReference type="GO" id="GO:0043565">
    <property type="term" value="F:sequence-specific DNA binding"/>
    <property type="evidence" value="ECO:0007669"/>
    <property type="project" value="InterPro"/>
</dbReference>
<reference evidence="5" key="1">
    <citation type="submission" date="2009-01" db="EMBL/GenBank/DDBJ databases">
        <title>Complete sequence of Anaeromyxobacter dehalogenans 2CP-1.</title>
        <authorList>
            <consortium name="US DOE Joint Genome Institute"/>
            <person name="Lucas S."/>
            <person name="Copeland A."/>
            <person name="Lapidus A."/>
            <person name="Glavina del Rio T."/>
            <person name="Dalin E."/>
            <person name="Tice H."/>
            <person name="Bruce D."/>
            <person name="Goodwin L."/>
            <person name="Pitluck S."/>
            <person name="Saunders E."/>
            <person name="Brettin T."/>
            <person name="Detter J.C."/>
            <person name="Han C."/>
            <person name="Larimer F."/>
            <person name="Land M."/>
            <person name="Hauser L."/>
            <person name="Kyrpides N."/>
            <person name="Ovchinnikova G."/>
            <person name="Beliaev A.S."/>
            <person name="Richardson P."/>
        </authorList>
    </citation>
    <scope>NUCLEOTIDE SEQUENCE</scope>
    <source>
        <strain evidence="5">2CP-1</strain>
    </source>
</reference>
<dbReference type="RefSeq" id="WP_012633948.1">
    <property type="nucleotide sequence ID" value="NC_011891.1"/>
</dbReference>
<dbReference type="PANTHER" id="PTHR46796">
    <property type="entry name" value="HTH-TYPE TRANSCRIPTIONAL ACTIVATOR RHAS-RELATED"/>
    <property type="match status" value="1"/>
</dbReference>
<sequence length="270" mass="28673">MDPAVAYLGDIVRRRRAGRFEVTEALFAGGEALPPHRHERAYVSCLLSGTYRERTAAGERDCALGTVIWHPPGEAHEDRFSPSGGHLLNVELPPGLLEDAGVRPAPGGAGRVARGGVPYAAALGLFRALSGAGPAAEDAALQLAALAPAASEAGRPAWLRRAVELLHDRSDEPLGLADVAREAGVHPVHVARTFRRVLGCTMGQFLAGVRLRRAFDLLAEPGRTVTEAAAACGFADHPHLARRFREATGLTPSQYRAARMGRARAPSRRG</sequence>
<proteinExistence type="predicted"/>
<dbReference type="Proteomes" id="UP000007089">
    <property type="component" value="Chromosome"/>
</dbReference>
<dbReference type="InterPro" id="IPR014710">
    <property type="entry name" value="RmlC-like_jellyroll"/>
</dbReference>
<dbReference type="PROSITE" id="PS01124">
    <property type="entry name" value="HTH_ARAC_FAMILY_2"/>
    <property type="match status" value="1"/>
</dbReference>
<feature type="domain" description="HTH araC/xylS-type" evidence="4">
    <location>
        <begin position="160"/>
        <end position="258"/>
    </location>
</feature>
<dbReference type="GO" id="GO:0003700">
    <property type="term" value="F:DNA-binding transcription factor activity"/>
    <property type="evidence" value="ECO:0007669"/>
    <property type="project" value="InterPro"/>
</dbReference>
<name>B8JEP9_ANAD2</name>
<organism evidence="5 6">
    <name type="scientific">Anaeromyxobacter dehalogenans (strain ATCC BAA-258 / DSM 21875 / 2CP-1)</name>
    <dbReference type="NCBI Taxonomy" id="455488"/>
    <lineage>
        <taxon>Bacteria</taxon>
        <taxon>Pseudomonadati</taxon>
        <taxon>Myxococcota</taxon>
        <taxon>Myxococcia</taxon>
        <taxon>Myxococcales</taxon>
        <taxon>Cystobacterineae</taxon>
        <taxon>Anaeromyxobacteraceae</taxon>
        <taxon>Anaeromyxobacter</taxon>
    </lineage>
</organism>
<keyword evidence="1" id="KW-0805">Transcription regulation</keyword>
<dbReference type="HOGENOM" id="CLU_000445_88_16_7"/>
<keyword evidence="2" id="KW-0238">DNA-binding</keyword>
<dbReference type="InterPro" id="IPR003313">
    <property type="entry name" value="AraC-bd"/>
</dbReference>
<evidence type="ECO:0000313" key="6">
    <source>
        <dbReference type="Proteomes" id="UP000007089"/>
    </source>
</evidence>
<dbReference type="EMBL" id="CP001359">
    <property type="protein sequence ID" value="ACL66195.1"/>
    <property type="molecule type" value="Genomic_DNA"/>
</dbReference>
<dbReference type="Pfam" id="PF12833">
    <property type="entry name" value="HTH_18"/>
    <property type="match status" value="1"/>
</dbReference>